<organism evidence="8 9">
    <name type="scientific">Acidovorax facilis</name>
    <dbReference type="NCBI Taxonomy" id="12917"/>
    <lineage>
        <taxon>Bacteria</taxon>
        <taxon>Pseudomonadati</taxon>
        <taxon>Pseudomonadota</taxon>
        <taxon>Betaproteobacteria</taxon>
        <taxon>Burkholderiales</taxon>
        <taxon>Comamonadaceae</taxon>
        <taxon>Acidovorax</taxon>
    </lineage>
</organism>
<dbReference type="PANTHER" id="PTHR30629">
    <property type="entry name" value="PROPHAGE INTEGRASE"/>
    <property type="match status" value="1"/>
</dbReference>
<reference evidence="9" key="1">
    <citation type="journal article" date="2019" name="Int. J. Syst. Evol. Microbiol.">
        <title>The Global Catalogue of Microorganisms (GCM) 10K type strain sequencing project: providing services to taxonomists for standard genome sequencing and annotation.</title>
        <authorList>
            <consortium name="The Broad Institute Genomics Platform"/>
            <consortium name="The Broad Institute Genome Sequencing Center for Infectious Disease"/>
            <person name="Wu L."/>
            <person name="Ma J."/>
        </authorList>
    </citation>
    <scope>NUCLEOTIDE SEQUENCE [LARGE SCALE GENOMIC DNA]</scope>
    <source>
        <strain evidence="9">CCUG 2113</strain>
    </source>
</reference>
<gene>
    <name evidence="8" type="ORF">ACFOW3_24585</name>
</gene>
<dbReference type="Pfam" id="PF00589">
    <property type="entry name" value="Phage_integrase"/>
    <property type="match status" value="1"/>
</dbReference>
<evidence type="ECO:0000256" key="4">
    <source>
        <dbReference type="ARBA" id="ARBA00023172"/>
    </source>
</evidence>
<dbReference type="PANTHER" id="PTHR30629:SF6">
    <property type="entry name" value="PROPHAGE INTEGRASE INTA-RELATED"/>
    <property type="match status" value="1"/>
</dbReference>
<evidence type="ECO:0000256" key="2">
    <source>
        <dbReference type="ARBA" id="ARBA00022908"/>
    </source>
</evidence>
<name>A0ABV8DII8_9BURK</name>
<dbReference type="PROSITE" id="PS51900">
    <property type="entry name" value="CB"/>
    <property type="match status" value="1"/>
</dbReference>
<keyword evidence="2" id="KW-0229">DNA integration</keyword>
<dbReference type="InterPro" id="IPR050808">
    <property type="entry name" value="Phage_Integrase"/>
</dbReference>
<dbReference type="Gene3D" id="1.10.150.130">
    <property type="match status" value="1"/>
</dbReference>
<dbReference type="InterPro" id="IPR002104">
    <property type="entry name" value="Integrase_catalytic"/>
</dbReference>
<evidence type="ECO:0000256" key="3">
    <source>
        <dbReference type="ARBA" id="ARBA00023125"/>
    </source>
</evidence>
<keyword evidence="3 5" id="KW-0238">DNA-binding</keyword>
<keyword evidence="9" id="KW-1185">Reference proteome</keyword>
<dbReference type="Proteomes" id="UP001595693">
    <property type="component" value="Unassembled WGS sequence"/>
</dbReference>
<comment type="caution">
    <text evidence="8">The sequence shown here is derived from an EMBL/GenBank/DDBJ whole genome shotgun (WGS) entry which is preliminary data.</text>
</comment>
<evidence type="ECO:0000256" key="5">
    <source>
        <dbReference type="PROSITE-ProRule" id="PRU01248"/>
    </source>
</evidence>
<evidence type="ECO:0000313" key="8">
    <source>
        <dbReference type="EMBL" id="MFC3937810.1"/>
    </source>
</evidence>
<dbReference type="Pfam" id="PF22022">
    <property type="entry name" value="Phage_int_M"/>
    <property type="match status" value="1"/>
</dbReference>
<accession>A0ABV8DII8</accession>
<evidence type="ECO:0000313" key="9">
    <source>
        <dbReference type="Proteomes" id="UP001595693"/>
    </source>
</evidence>
<dbReference type="EMBL" id="JBHSAJ010000125">
    <property type="protein sequence ID" value="MFC3937810.1"/>
    <property type="molecule type" value="Genomic_DNA"/>
</dbReference>
<dbReference type="Gene3D" id="1.10.443.10">
    <property type="entry name" value="Intergrase catalytic core"/>
    <property type="match status" value="1"/>
</dbReference>
<dbReference type="RefSeq" id="WP_252635873.1">
    <property type="nucleotide sequence ID" value="NZ_JAMXAX010000141.1"/>
</dbReference>
<dbReference type="SUPFAM" id="SSF56349">
    <property type="entry name" value="DNA breaking-rejoining enzymes"/>
    <property type="match status" value="1"/>
</dbReference>
<feature type="domain" description="Tyr recombinase" evidence="6">
    <location>
        <begin position="108"/>
        <end position="287"/>
    </location>
</feature>
<feature type="domain" description="Core-binding (CB)" evidence="7">
    <location>
        <begin position="1"/>
        <end position="77"/>
    </location>
</feature>
<dbReference type="PROSITE" id="PS51898">
    <property type="entry name" value="TYR_RECOMBINASE"/>
    <property type="match status" value="1"/>
</dbReference>
<evidence type="ECO:0000259" key="7">
    <source>
        <dbReference type="PROSITE" id="PS51900"/>
    </source>
</evidence>
<dbReference type="CDD" id="cd00801">
    <property type="entry name" value="INT_P4_C"/>
    <property type="match status" value="1"/>
</dbReference>
<dbReference type="InterPro" id="IPR053876">
    <property type="entry name" value="Phage_int_M"/>
</dbReference>
<evidence type="ECO:0000256" key="1">
    <source>
        <dbReference type="ARBA" id="ARBA00008857"/>
    </source>
</evidence>
<dbReference type="InterPro" id="IPR010998">
    <property type="entry name" value="Integrase_recombinase_N"/>
</dbReference>
<dbReference type="InterPro" id="IPR013762">
    <property type="entry name" value="Integrase-like_cat_sf"/>
</dbReference>
<evidence type="ECO:0000259" key="6">
    <source>
        <dbReference type="PROSITE" id="PS51898"/>
    </source>
</evidence>
<dbReference type="InterPro" id="IPR044068">
    <property type="entry name" value="CB"/>
</dbReference>
<dbReference type="InterPro" id="IPR011010">
    <property type="entry name" value="DNA_brk_join_enz"/>
</dbReference>
<sequence length="297" mass="33557">AAARYIASHRAGWKNAKHAEQWTNTLATYASPVLGALAVSEIQTHHVMRVLEPIWVDKTETASRLRGRLERVLDWCKVQGYRTGDNPAAWRGHLENLLSAPKKTMVVKHHAALPWREIAAFMAELRQKPGMAALLTEWIILTNCRTEEGLKARWEEIDLERAVWTIPANRMKAKKEHLIPLSQHALSVLHKVRAVVEPVGYVFPKPPNKNSLLEQPLSNAACMALLKRMGHADLTVHGFRSSFRDWAGESTNHPREVIEHAMAHQLQDKAEAAYARGTLLERRRVLMADWGRHCSGG</sequence>
<feature type="non-terminal residue" evidence="8">
    <location>
        <position position="1"/>
    </location>
</feature>
<proteinExistence type="inferred from homology"/>
<keyword evidence="4" id="KW-0233">DNA recombination</keyword>
<protein>
    <submittedName>
        <fullName evidence="8">Tyrosine-type recombinase/integrase</fullName>
    </submittedName>
</protein>
<comment type="similarity">
    <text evidence="1">Belongs to the 'phage' integrase family.</text>
</comment>